<dbReference type="InterPro" id="IPR036102">
    <property type="entry name" value="OsmC/Ohrsf"/>
</dbReference>
<dbReference type="Proteomes" id="UP000261764">
    <property type="component" value="Chromosome I"/>
</dbReference>
<reference evidence="2 3" key="1">
    <citation type="journal article" date="2015" name="Clin. Infect. Dis.">
        <title>Genomic Investigations unmask Mycoplasma amphoriforme, a new respiratory pathogen.</title>
        <authorList>
            <person name="Gillespie S.H."/>
            <person name="Ling C.L."/>
            <person name="Oravcova K."/>
            <person name="Pinheiro M."/>
            <person name="Wells L."/>
            <person name="Bryant J.M."/>
            <person name="McHugh T.D."/>
            <person name="Bebear C."/>
            <person name="Webster D."/>
            <person name="Harris S.R."/>
            <person name="Seth-Smith H.M."/>
            <person name="Thomson N.R."/>
        </authorList>
    </citation>
    <scope>NUCLEOTIDE SEQUENCE [LARGE SCALE GENOMIC DNA]</scope>
    <source>
        <strain evidence="2 3">A39</strain>
    </source>
</reference>
<dbReference type="SUPFAM" id="SSF82784">
    <property type="entry name" value="OsmC-like"/>
    <property type="match status" value="1"/>
</dbReference>
<evidence type="ECO:0000313" key="3">
    <source>
        <dbReference type="Proteomes" id="UP000261764"/>
    </source>
</evidence>
<evidence type="ECO:0000256" key="1">
    <source>
        <dbReference type="ARBA" id="ARBA00007378"/>
    </source>
</evidence>
<dbReference type="InterPro" id="IPR019953">
    <property type="entry name" value="OHR"/>
</dbReference>
<protein>
    <submittedName>
        <fullName evidence="2">Uncharacterized protein</fullName>
    </submittedName>
</protein>
<gene>
    <name evidence="2" type="ORF">MAMA39_00870</name>
</gene>
<dbReference type="InterPro" id="IPR003718">
    <property type="entry name" value="OsmC/Ohr_fam"/>
</dbReference>
<accession>A0A292IH18</accession>
<keyword evidence="3" id="KW-1185">Reference proteome</keyword>
<dbReference type="GO" id="GO:0006979">
    <property type="term" value="P:response to oxidative stress"/>
    <property type="evidence" value="ECO:0007669"/>
    <property type="project" value="InterPro"/>
</dbReference>
<dbReference type="EMBL" id="HG937516">
    <property type="protein sequence ID" value="CDN40211.1"/>
    <property type="molecule type" value="Genomic_DNA"/>
</dbReference>
<dbReference type="Gene3D" id="3.30.300.20">
    <property type="match status" value="1"/>
</dbReference>
<organism evidence="2 3">
    <name type="scientific">Mycoplasma amphoriforme A39</name>
    <dbReference type="NCBI Taxonomy" id="572419"/>
    <lineage>
        <taxon>Bacteria</taxon>
        <taxon>Bacillati</taxon>
        <taxon>Mycoplasmatota</taxon>
        <taxon>Mollicutes</taxon>
        <taxon>Mycoplasmataceae</taxon>
        <taxon>Mycoplasma</taxon>
    </lineage>
</organism>
<dbReference type="KEGG" id="mamp:MAMA39_00870"/>
<evidence type="ECO:0000313" key="2">
    <source>
        <dbReference type="EMBL" id="CDN40211.1"/>
    </source>
</evidence>
<name>A0A292IH18_9MOLU</name>
<sequence length="142" mass="15382">MNKIYEVSAQSLVGTEGVVETFEGKFTKPQKDETEKGQKILNQNPEQLLAAAHAYCFSLTLAHNAKSKNVVLKEAVIKTTVELQIVPGKGYVLASGVEINTPGGVDEAVIGELMKKTHDTCPVSKIFGNDILFLKVNGKTIH</sequence>
<comment type="similarity">
    <text evidence="1">Belongs to the OsmC/Ohr family.</text>
</comment>
<dbReference type="PANTHER" id="PTHR33797:SF2">
    <property type="entry name" value="ORGANIC HYDROPEROXIDE RESISTANCE PROTEIN-LIKE"/>
    <property type="match status" value="1"/>
</dbReference>
<dbReference type="InterPro" id="IPR015946">
    <property type="entry name" value="KH_dom-like_a/b"/>
</dbReference>
<proteinExistence type="inferred from homology"/>
<dbReference type="RefSeq" id="WP_343251552.1">
    <property type="nucleotide sequence ID" value="NZ_HG937516.1"/>
</dbReference>
<dbReference type="Pfam" id="PF02566">
    <property type="entry name" value="OsmC"/>
    <property type="match status" value="1"/>
</dbReference>
<dbReference type="PANTHER" id="PTHR33797">
    <property type="entry name" value="ORGANIC HYDROPEROXIDE RESISTANCE PROTEIN-LIKE"/>
    <property type="match status" value="1"/>
</dbReference>
<dbReference type="AlphaFoldDB" id="A0A292IH18"/>